<dbReference type="InterPro" id="IPR033728">
    <property type="entry name" value="ThrRS_core"/>
</dbReference>
<dbReference type="InterPro" id="IPR006195">
    <property type="entry name" value="aa-tRNA-synth_II"/>
</dbReference>
<dbReference type="AlphaFoldDB" id="A0A7G9W5T2"/>
<keyword evidence="2 13" id="KW-0963">Cytoplasm</keyword>
<dbReference type="Gene3D" id="3.10.20.30">
    <property type="match status" value="1"/>
</dbReference>
<keyword evidence="3 13" id="KW-0820">tRNA-binding</keyword>
<evidence type="ECO:0000256" key="7">
    <source>
        <dbReference type="ARBA" id="ARBA00022833"/>
    </source>
</evidence>
<dbReference type="GO" id="GO:0005524">
    <property type="term" value="F:ATP binding"/>
    <property type="evidence" value="ECO:0007669"/>
    <property type="project" value="UniProtKB-UniRule"/>
</dbReference>
<comment type="catalytic activity">
    <reaction evidence="12 13">
        <text>tRNA(Thr) + L-threonine + ATP = L-threonyl-tRNA(Thr) + AMP + diphosphate + H(+)</text>
        <dbReference type="Rhea" id="RHEA:24624"/>
        <dbReference type="Rhea" id="RHEA-COMP:9670"/>
        <dbReference type="Rhea" id="RHEA-COMP:9704"/>
        <dbReference type="ChEBI" id="CHEBI:15378"/>
        <dbReference type="ChEBI" id="CHEBI:30616"/>
        <dbReference type="ChEBI" id="CHEBI:33019"/>
        <dbReference type="ChEBI" id="CHEBI:57926"/>
        <dbReference type="ChEBI" id="CHEBI:78442"/>
        <dbReference type="ChEBI" id="CHEBI:78534"/>
        <dbReference type="ChEBI" id="CHEBI:456215"/>
        <dbReference type="EC" id="6.1.1.3"/>
    </reaction>
</comment>
<dbReference type="PRINTS" id="PR01047">
    <property type="entry name" value="TRNASYNTHTHR"/>
</dbReference>
<protein>
    <recommendedName>
        <fullName evidence="13">Threonine--tRNA ligase</fullName>
        <ecNumber evidence="13">6.1.1.3</ecNumber>
    </recommendedName>
    <alternativeName>
        <fullName evidence="13">Threonyl-tRNA synthetase</fullName>
        <shortName evidence="13">ThrRS</shortName>
    </alternativeName>
</protein>
<keyword evidence="4 13" id="KW-0436">Ligase</keyword>
<evidence type="ECO:0000256" key="13">
    <source>
        <dbReference type="HAMAP-Rule" id="MF_00184"/>
    </source>
</evidence>
<dbReference type="HAMAP" id="MF_00184">
    <property type="entry name" value="Thr_tRNA_synth"/>
    <property type="match status" value="1"/>
</dbReference>
<dbReference type="PANTHER" id="PTHR11451:SF56">
    <property type="entry name" value="THREONINE--TRNA LIGASE 1"/>
    <property type="match status" value="1"/>
</dbReference>
<dbReference type="GO" id="GO:0000049">
    <property type="term" value="F:tRNA binding"/>
    <property type="evidence" value="ECO:0007669"/>
    <property type="project" value="UniProtKB-KW"/>
</dbReference>
<dbReference type="GO" id="GO:0046872">
    <property type="term" value="F:metal ion binding"/>
    <property type="evidence" value="ECO:0007669"/>
    <property type="project" value="UniProtKB-KW"/>
</dbReference>
<dbReference type="EC" id="6.1.1.3" evidence="13"/>
<dbReference type="Gene3D" id="3.30.54.20">
    <property type="match status" value="1"/>
</dbReference>
<evidence type="ECO:0000256" key="8">
    <source>
        <dbReference type="ARBA" id="ARBA00022840"/>
    </source>
</evidence>
<dbReference type="PROSITE" id="PS50862">
    <property type="entry name" value="AA_TRNA_LIGASE_II"/>
    <property type="match status" value="1"/>
</dbReference>
<keyword evidence="9 13" id="KW-0694">RNA-binding</keyword>
<keyword evidence="5 13" id="KW-0479">Metal-binding</keyword>
<dbReference type="EMBL" id="CP058559">
    <property type="protein sequence ID" value="QNO14044.1"/>
    <property type="molecule type" value="Genomic_DNA"/>
</dbReference>
<dbReference type="GO" id="GO:0005737">
    <property type="term" value="C:cytoplasm"/>
    <property type="evidence" value="ECO:0007669"/>
    <property type="project" value="UniProtKB-SubCell"/>
</dbReference>
<dbReference type="SUPFAM" id="SSF81271">
    <property type="entry name" value="TGS-like"/>
    <property type="match status" value="1"/>
</dbReference>
<evidence type="ECO:0000256" key="1">
    <source>
        <dbReference type="ARBA" id="ARBA00008226"/>
    </source>
</evidence>
<dbReference type="SUPFAM" id="SSF55681">
    <property type="entry name" value="Class II aaRS and biotin synthetases"/>
    <property type="match status" value="1"/>
</dbReference>
<dbReference type="Gene3D" id="3.40.50.800">
    <property type="entry name" value="Anticodon-binding domain"/>
    <property type="match status" value="1"/>
</dbReference>
<dbReference type="SUPFAM" id="SSF55186">
    <property type="entry name" value="ThrRS/AlaRS common domain"/>
    <property type="match status" value="1"/>
</dbReference>
<keyword evidence="17" id="KW-1185">Reference proteome</keyword>
<comment type="subunit">
    <text evidence="13">Homodimer.</text>
</comment>
<feature type="binding site" evidence="13">
    <location>
        <position position="338"/>
    </location>
    <ligand>
        <name>Zn(2+)</name>
        <dbReference type="ChEBI" id="CHEBI:29105"/>
        <note>catalytic</note>
    </ligand>
</feature>
<dbReference type="GO" id="GO:0140096">
    <property type="term" value="F:catalytic activity, acting on a protein"/>
    <property type="evidence" value="ECO:0007669"/>
    <property type="project" value="UniProtKB-ARBA"/>
</dbReference>
<keyword evidence="11 13" id="KW-0030">Aminoacyl-tRNA synthetase</keyword>
<dbReference type="InterPro" id="IPR002314">
    <property type="entry name" value="aa-tRNA-synt_IIb"/>
</dbReference>
<dbReference type="InterPro" id="IPR018163">
    <property type="entry name" value="Thr/Ala-tRNA-synth_IIc_edit"/>
</dbReference>
<dbReference type="FunFam" id="3.30.980.10:FF:000005">
    <property type="entry name" value="Threonyl-tRNA synthetase, mitochondrial"/>
    <property type="match status" value="1"/>
</dbReference>
<evidence type="ECO:0000259" key="15">
    <source>
        <dbReference type="PROSITE" id="PS51880"/>
    </source>
</evidence>
<evidence type="ECO:0000256" key="12">
    <source>
        <dbReference type="ARBA" id="ARBA00049515"/>
    </source>
</evidence>
<keyword evidence="8 13" id="KW-0067">ATP-binding</keyword>
<dbReference type="Gene3D" id="3.30.980.10">
    <property type="entry name" value="Threonyl-trna Synthetase, Chain A, domain 2"/>
    <property type="match status" value="1"/>
</dbReference>
<evidence type="ECO:0000313" key="17">
    <source>
        <dbReference type="Proteomes" id="UP000516160"/>
    </source>
</evidence>
<dbReference type="Pfam" id="PF03129">
    <property type="entry name" value="HGTP_anticodon"/>
    <property type="match status" value="1"/>
</dbReference>
<evidence type="ECO:0000256" key="5">
    <source>
        <dbReference type="ARBA" id="ARBA00022723"/>
    </source>
</evidence>
<feature type="domain" description="TGS" evidence="15">
    <location>
        <begin position="1"/>
        <end position="62"/>
    </location>
</feature>
<dbReference type="InterPro" id="IPR004095">
    <property type="entry name" value="TGS"/>
</dbReference>
<feature type="binding site" evidence="13">
    <location>
        <position position="389"/>
    </location>
    <ligand>
        <name>Zn(2+)</name>
        <dbReference type="ChEBI" id="CHEBI:29105"/>
        <note>catalytic</note>
    </ligand>
</feature>
<reference evidence="16 17" key="1">
    <citation type="submission" date="2020-07" db="EMBL/GenBank/DDBJ databases">
        <title>Alkalicella. sp. LB2 genome.</title>
        <authorList>
            <person name="Postec A."/>
            <person name="Quemeneur M."/>
        </authorList>
    </citation>
    <scope>NUCLEOTIDE SEQUENCE [LARGE SCALE GENOMIC DNA]</scope>
    <source>
        <strain evidence="16 17">LB2</strain>
    </source>
</reference>
<dbReference type="CDD" id="cd00771">
    <property type="entry name" value="ThrRS_core"/>
    <property type="match status" value="1"/>
</dbReference>
<dbReference type="InterPro" id="IPR047246">
    <property type="entry name" value="ThrRS_anticodon"/>
</dbReference>
<evidence type="ECO:0000256" key="6">
    <source>
        <dbReference type="ARBA" id="ARBA00022741"/>
    </source>
</evidence>
<dbReference type="FunFam" id="3.40.50.800:FF:000001">
    <property type="entry name" value="Threonine--tRNA ligase"/>
    <property type="match status" value="1"/>
</dbReference>
<dbReference type="RefSeq" id="WP_213167707.1">
    <property type="nucleotide sequence ID" value="NZ_CP058559.1"/>
</dbReference>
<comment type="caution">
    <text evidence="13">Lacks conserved residue(s) required for the propagation of feature annotation.</text>
</comment>
<evidence type="ECO:0000313" key="16">
    <source>
        <dbReference type="EMBL" id="QNO14044.1"/>
    </source>
</evidence>
<proteinExistence type="inferred from homology"/>
<dbReference type="Proteomes" id="UP000516160">
    <property type="component" value="Chromosome"/>
</dbReference>
<dbReference type="FunFam" id="3.30.54.20:FF:000002">
    <property type="entry name" value="Threonine--tRNA ligase"/>
    <property type="match status" value="1"/>
</dbReference>
<dbReference type="Pfam" id="PF00587">
    <property type="entry name" value="tRNA-synt_2b"/>
    <property type="match status" value="1"/>
</dbReference>
<dbReference type="Gene3D" id="3.30.930.10">
    <property type="entry name" value="Bira Bifunctional Protein, Domain 2"/>
    <property type="match status" value="1"/>
</dbReference>
<dbReference type="PANTHER" id="PTHR11451">
    <property type="entry name" value="THREONINE-TRNA LIGASE"/>
    <property type="match status" value="1"/>
</dbReference>
<evidence type="ECO:0000256" key="10">
    <source>
        <dbReference type="ARBA" id="ARBA00022917"/>
    </source>
</evidence>
<organism evidence="16 17">
    <name type="scientific">Alkalicella caledoniensis</name>
    <dbReference type="NCBI Taxonomy" id="2731377"/>
    <lineage>
        <taxon>Bacteria</taxon>
        <taxon>Bacillati</taxon>
        <taxon>Bacillota</taxon>
        <taxon>Clostridia</taxon>
        <taxon>Eubacteriales</taxon>
        <taxon>Proteinivoracaceae</taxon>
        <taxon>Alkalicella</taxon>
    </lineage>
</organism>
<dbReference type="GO" id="GO:0006435">
    <property type="term" value="P:threonyl-tRNA aminoacylation"/>
    <property type="evidence" value="ECO:0007669"/>
    <property type="project" value="UniProtKB-UniRule"/>
</dbReference>
<keyword evidence="7 13" id="KW-0862">Zinc</keyword>
<comment type="subcellular location">
    <subcellularLocation>
        <location evidence="13">Cytoplasm</location>
    </subcellularLocation>
</comment>
<dbReference type="FunFam" id="3.10.20.30:FF:000005">
    <property type="entry name" value="Threonine--tRNA ligase"/>
    <property type="match status" value="1"/>
</dbReference>
<dbReference type="CDD" id="cd00860">
    <property type="entry name" value="ThrRS_anticodon"/>
    <property type="match status" value="1"/>
</dbReference>
<evidence type="ECO:0000256" key="4">
    <source>
        <dbReference type="ARBA" id="ARBA00022598"/>
    </source>
</evidence>
<dbReference type="KEGG" id="acae:HYG86_04275"/>
<keyword evidence="10 13" id="KW-0648">Protein biosynthesis</keyword>
<comment type="similarity">
    <text evidence="1 13">Belongs to the class-II aminoacyl-tRNA synthetase family.</text>
</comment>
<dbReference type="SUPFAM" id="SSF52954">
    <property type="entry name" value="Class II aaRS ABD-related"/>
    <property type="match status" value="1"/>
</dbReference>
<dbReference type="InterPro" id="IPR045864">
    <property type="entry name" value="aa-tRNA-synth_II/BPL/LPL"/>
</dbReference>
<accession>A0A7G9W5T2</accession>
<dbReference type="InterPro" id="IPR036621">
    <property type="entry name" value="Anticodon-bd_dom_sf"/>
</dbReference>
<dbReference type="Pfam" id="PF07973">
    <property type="entry name" value="tRNA_SAD"/>
    <property type="match status" value="1"/>
</dbReference>
<dbReference type="GO" id="GO:0016740">
    <property type="term" value="F:transferase activity"/>
    <property type="evidence" value="ECO:0007669"/>
    <property type="project" value="UniProtKB-ARBA"/>
</dbReference>
<comment type="cofactor">
    <cofactor evidence="13">
        <name>Zn(2+)</name>
        <dbReference type="ChEBI" id="CHEBI:29105"/>
    </cofactor>
    <text evidence="13">Binds 1 zinc ion per subunit.</text>
</comment>
<dbReference type="InterPro" id="IPR012947">
    <property type="entry name" value="tRNA_SAD"/>
</dbReference>
<dbReference type="Pfam" id="PF02824">
    <property type="entry name" value="TGS"/>
    <property type="match status" value="1"/>
</dbReference>
<evidence type="ECO:0000259" key="14">
    <source>
        <dbReference type="PROSITE" id="PS50862"/>
    </source>
</evidence>
<dbReference type="PROSITE" id="PS51880">
    <property type="entry name" value="TGS"/>
    <property type="match status" value="1"/>
</dbReference>
<feature type="domain" description="Aminoacyl-transfer RNA synthetases class-II family profile" evidence="14">
    <location>
        <begin position="231"/>
        <end position="543"/>
    </location>
</feature>
<dbReference type="SMART" id="SM00863">
    <property type="entry name" value="tRNA_SAD"/>
    <property type="match status" value="1"/>
</dbReference>
<dbReference type="NCBIfam" id="TIGR00418">
    <property type="entry name" value="thrS"/>
    <property type="match status" value="1"/>
</dbReference>
<dbReference type="InterPro" id="IPR002320">
    <property type="entry name" value="Thr-tRNA-ligase_IIa"/>
</dbReference>
<dbReference type="InterPro" id="IPR004154">
    <property type="entry name" value="Anticodon-bd"/>
</dbReference>
<dbReference type="GO" id="GO:0004829">
    <property type="term" value="F:threonine-tRNA ligase activity"/>
    <property type="evidence" value="ECO:0007669"/>
    <property type="project" value="UniProtKB-UniRule"/>
</dbReference>
<feature type="binding site" evidence="13">
    <location>
        <position position="520"/>
    </location>
    <ligand>
        <name>Zn(2+)</name>
        <dbReference type="ChEBI" id="CHEBI:29105"/>
        <note>catalytic</note>
    </ligand>
</feature>
<evidence type="ECO:0000256" key="9">
    <source>
        <dbReference type="ARBA" id="ARBA00022884"/>
    </source>
</evidence>
<dbReference type="InterPro" id="IPR012676">
    <property type="entry name" value="TGS-like"/>
</dbReference>
<evidence type="ECO:0000256" key="2">
    <source>
        <dbReference type="ARBA" id="ARBA00022490"/>
    </source>
</evidence>
<evidence type="ECO:0000256" key="11">
    <source>
        <dbReference type="ARBA" id="ARBA00023146"/>
    </source>
</evidence>
<dbReference type="InterPro" id="IPR012675">
    <property type="entry name" value="Beta-grasp_dom_sf"/>
</dbReference>
<sequence>MTVKISLKDGSVREIEGGSSVLDVAKSISGRLAKEAMAGIIDGKVVDLRTPITNDCELSILKFEDEGGKETFRHTSAHILAQAVKRLYPNAKLAIGPAIDRGFYYDFDVEKPFRPEELEKIEKEMAKIVSEKQGIERFELPKDEAIAFCKQQGEDYKVELIEELPEGEVISFYKQGEFTDLCAGPHLLSTEGVKGIKLLSATGAYWRGDEKNKMLQRIYGVTFPKKSHLEEHLAMLEEAKKRDHNKVGRELELFTSVDVIGQGLPLMMPKGAKVLQILQRFVEDEEESRGYQLTKTPLMAKSDLYKISGHWNLYREGMFVIPEGEEEDNALALRPMTCPFQFYVYKQKQRSYRDLPMRLAETSTLFRNESSGEMHGLIRVRQFTISEGHLMVTPEQLEDEFKGVVDLINYMMTTLGIIDDVSYRFSKWDPNNKSKYVGDPEQWEQTQDTMRDILDSLGLEYVEADGEAAFYGPKLDIQFKNVHGKEDSIITVQIDFSLAERFDMTYIAKDGEKKRPIIIHRTSIGCYERTLAMLIEKYAGKFPTWLAPVQVKVLPISDRFMDYAKDVEKSLKRSGFRVELDDRAEKIGYKIREAQLEKVPYMLIVGEKEVEDNLVAVRSRTAGDLGQMSIEDYKNIIRKEVEDRVLNYQ</sequence>
<evidence type="ECO:0000256" key="3">
    <source>
        <dbReference type="ARBA" id="ARBA00022555"/>
    </source>
</evidence>
<keyword evidence="6 13" id="KW-0547">Nucleotide-binding</keyword>
<name>A0A7G9W5T2_ALKCA</name>
<dbReference type="CDD" id="cd01667">
    <property type="entry name" value="TGS_ThrRS"/>
    <property type="match status" value="1"/>
</dbReference>
<dbReference type="FunFam" id="3.30.930.10:FF:000002">
    <property type="entry name" value="Threonine--tRNA ligase"/>
    <property type="match status" value="1"/>
</dbReference>
<gene>
    <name evidence="13 16" type="primary">thrS</name>
    <name evidence="16" type="ORF">HYG86_04275</name>
</gene>